<proteinExistence type="predicted"/>
<dbReference type="Proteomes" id="UP000298138">
    <property type="component" value="Unassembled WGS sequence"/>
</dbReference>
<gene>
    <name evidence="2" type="ORF">EX30DRAFT_115153</name>
</gene>
<accession>A0A4S2MQ32</accession>
<sequence length="90" mass="10188">MYFFHFFGRHFFNFLVFIVSPPTLSRASRTNHSSLPDLPFRILINILITNSGSITLIPINIVSASILPELILPARCKLDIEIVKVHSPLV</sequence>
<dbReference type="InParanoid" id="A0A4S2MQ32"/>
<dbReference type="AlphaFoldDB" id="A0A4S2MQ32"/>
<feature type="chain" id="PRO_5020832084" evidence="1">
    <location>
        <begin position="28"/>
        <end position="90"/>
    </location>
</feature>
<evidence type="ECO:0000313" key="3">
    <source>
        <dbReference type="Proteomes" id="UP000298138"/>
    </source>
</evidence>
<name>A0A4S2MQ32_9PEZI</name>
<reference evidence="2 3" key="1">
    <citation type="submission" date="2019-04" db="EMBL/GenBank/DDBJ databases">
        <title>Comparative genomics and transcriptomics to analyze fruiting body development in filamentous ascomycetes.</title>
        <authorList>
            <consortium name="DOE Joint Genome Institute"/>
            <person name="Lutkenhaus R."/>
            <person name="Traeger S."/>
            <person name="Breuer J."/>
            <person name="Kuo A."/>
            <person name="Lipzen A."/>
            <person name="Pangilinan J."/>
            <person name="Dilworth D."/>
            <person name="Sandor L."/>
            <person name="Poggeler S."/>
            <person name="Barry K."/>
            <person name="Grigoriev I.V."/>
            <person name="Nowrousian M."/>
        </authorList>
    </citation>
    <scope>NUCLEOTIDE SEQUENCE [LARGE SCALE GENOMIC DNA]</scope>
    <source>
        <strain evidence="2 3">CBS 389.68</strain>
    </source>
</reference>
<organism evidence="2 3">
    <name type="scientific">Ascodesmis nigricans</name>
    <dbReference type="NCBI Taxonomy" id="341454"/>
    <lineage>
        <taxon>Eukaryota</taxon>
        <taxon>Fungi</taxon>
        <taxon>Dikarya</taxon>
        <taxon>Ascomycota</taxon>
        <taxon>Pezizomycotina</taxon>
        <taxon>Pezizomycetes</taxon>
        <taxon>Pezizales</taxon>
        <taxon>Ascodesmidaceae</taxon>
        <taxon>Ascodesmis</taxon>
    </lineage>
</organism>
<keyword evidence="3" id="KW-1185">Reference proteome</keyword>
<protein>
    <submittedName>
        <fullName evidence="2">Uncharacterized protein</fullName>
    </submittedName>
</protein>
<feature type="signal peptide" evidence="1">
    <location>
        <begin position="1"/>
        <end position="27"/>
    </location>
</feature>
<evidence type="ECO:0000256" key="1">
    <source>
        <dbReference type="SAM" id="SignalP"/>
    </source>
</evidence>
<keyword evidence="1" id="KW-0732">Signal</keyword>
<dbReference type="EMBL" id="ML220133">
    <property type="protein sequence ID" value="TGZ79263.1"/>
    <property type="molecule type" value="Genomic_DNA"/>
</dbReference>
<evidence type="ECO:0000313" key="2">
    <source>
        <dbReference type="EMBL" id="TGZ79263.1"/>
    </source>
</evidence>